<sequence>MRTARVMQAAPVSKPDTGEAVLQITTDLVGDPANSAFYMERISAAPADGDPIQWGDRHVWCGGQ</sequence>
<protein>
    <submittedName>
        <fullName evidence="1">Uncharacterized protein</fullName>
    </submittedName>
</protein>
<reference evidence="1 2" key="1">
    <citation type="submission" date="2022-12" db="EMBL/GenBank/DDBJ databases">
        <title>Sphingomonas abieness sp. nov., an endophytic bacterium isolated from Abies koreana.</title>
        <authorList>
            <person name="Jiang L."/>
            <person name="Lee J."/>
        </authorList>
    </citation>
    <scope>NUCLEOTIDE SEQUENCE [LARGE SCALE GENOMIC DNA]</scope>
    <source>
        <strain evidence="2">PAMB 00755</strain>
    </source>
</reference>
<proteinExistence type="predicted"/>
<accession>A0ABY7NWY9</accession>
<keyword evidence="2" id="KW-1185">Reference proteome</keyword>
<dbReference type="Proteomes" id="UP001210865">
    <property type="component" value="Chromosome"/>
</dbReference>
<name>A0ABY7NWY9_9SPHN</name>
<dbReference type="RefSeq" id="WP_270078545.1">
    <property type="nucleotide sequence ID" value="NZ_CP115174.1"/>
</dbReference>
<gene>
    <name evidence="1" type="ORF">PBT88_07350</name>
</gene>
<evidence type="ECO:0000313" key="1">
    <source>
        <dbReference type="EMBL" id="WBO23916.1"/>
    </source>
</evidence>
<evidence type="ECO:0000313" key="2">
    <source>
        <dbReference type="Proteomes" id="UP001210865"/>
    </source>
</evidence>
<dbReference type="EMBL" id="CP115174">
    <property type="protein sequence ID" value="WBO23916.1"/>
    <property type="molecule type" value="Genomic_DNA"/>
</dbReference>
<organism evidence="1 2">
    <name type="scientific">Sphingomonas abietis</name>
    <dbReference type="NCBI Taxonomy" id="3012344"/>
    <lineage>
        <taxon>Bacteria</taxon>
        <taxon>Pseudomonadati</taxon>
        <taxon>Pseudomonadota</taxon>
        <taxon>Alphaproteobacteria</taxon>
        <taxon>Sphingomonadales</taxon>
        <taxon>Sphingomonadaceae</taxon>
        <taxon>Sphingomonas</taxon>
    </lineage>
</organism>